<evidence type="ECO:0000313" key="1">
    <source>
        <dbReference type="EMBL" id="TLP73274.1"/>
    </source>
</evidence>
<sequence>MQYLVAQQGLCKNGYVGSSAAGNQGANMRWDALFADLQAEAAAMRQDDFEHGVAEVIALEWSRVLLADRLRAHRGQELDIKLHGGETLTLEMTAAGTDWVSGLARGCQWLIPGAAMQMISGLTRRAEVERSQVRRRLTITSPLRALADAGAQVAVHGEAGILVQGRLLGAGRDFLDVRAHAQVRLSTVPLSVITAVRSVRS</sequence>
<evidence type="ECO:0008006" key="3">
    <source>
        <dbReference type="Google" id="ProtNLM"/>
    </source>
</evidence>
<organism evidence="1 2">
    <name type="scientific">Nesterenkonia sphaerica</name>
    <dbReference type="NCBI Taxonomy" id="1804988"/>
    <lineage>
        <taxon>Bacteria</taxon>
        <taxon>Bacillati</taxon>
        <taxon>Actinomycetota</taxon>
        <taxon>Actinomycetes</taxon>
        <taxon>Micrococcales</taxon>
        <taxon>Micrococcaceae</taxon>
        <taxon>Nesterenkonia</taxon>
    </lineage>
</organism>
<accession>A0A5R9A514</accession>
<evidence type="ECO:0000313" key="2">
    <source>
        <dbReference type="Proteomes" id="UP000306544"/>
    </source>
</evidence>
<dbReference type="EMBL" id="VAWA01000014">
    <property type="protein sequence ID" value="TLP73274.1"/>
    <property type="molecule type" value="Genomic_DNA"/>
</dbReference>
<dbReference type="AlphaFoldDB" id="A0A5R9A514"/>
<gene>
    <name evidence="1" type="ORF">FEF27_10235</name>
</gene>
<dbReference type="OrthoDB" id="3827359at2"/>
<reference evidence="1 2" key="1">
    <citation type="submission" date="2019-05" db="EMBL/GenBank/DDBJ databases">
        <title>Nesterenkonia sp. GY239, isolated from the Southern Atlantic Ocean.</title>
        <authorList>
            <person name="Zhang G."/>
        </authorList>
    </citation>
    <scope>NUCLEOTIDE SEQUENCE [LARGE SCALE GENOMIC DNA]</scope>
    <source>
        <strain evidence="1 2">GY239</strain>
    </source>
</reference>
<dbReference type="RefSeq" id="WP_138170763.1">
    <property type="nucleotide sequence ID" value="NZ_VAWA01000014.1"/>
</dbReference>
<keyword evidence="2" id="KW-1185">Reference proteome</keyword>
<comment type="caution">
    <text evidence="1">The sequence shown here is derived from an EMBL/GenBank/DDBJ whole genome shotgun (WGS) entry which is preliminary data.</text>
</comment>
<proteinExistence type="predicted"/>
<name>A0A5R9A514_9MICC</name>
<protein>
    <recommendedName>
        <fullName evidence="3">Fis family transcriptional regulator</fullName>
    </recommendedName>
</protein>
<dbReference type="Proteomes" id="UP000306544">
    <property type="component" value="Unassembled WGS sequence"/>
</dbReference>